<evidence type="ECO:0000313" key="3">
    <source>
        <dbReference type="Proteomes" id="UP001206925"/>
    </source>
</evidence>
<feature type="compositionally biased region" description="Polar residues" evidence="1">
    <location>
        <begin position="31"/>
        <end position="62"/>
    </location>
</feature>
<sequence length="141" mass="15821">MGIDPVTHQPVPKEIQTSETSSPHNELGPMSENNLSQAFESTNNSGISKENPSFPQSRNSSSVDDEPKNLFQTLCDDEKMLSYLLGDNEPLLLDASNWELPDDDKRSKNCKDVLSSWDDCTTWLMDCQDFGVNDFGLDFLK</sequence>
<accession>A0AAD5CM65</accession>
<proteinExistence type="predicted"/>
<feature type="compositionally biased region" description="Polar residues" evidence="1">
    <location>
        <begin position="15"/>
        <end position="24"/>
    </location>
</feature>
<gene>
    <name evidence="2" type="ORF">M8C21_014219</name>
</gene>
<name>A0AAD5CM65_AMBAR</name>
<keyword evidence="3" id="KW-1185">Reference proteome</keyword>
<dbReference type="AlphaFoldDB" id="A0AAD5CM65"/>
<organism evidence="2 3">
    <name type="scientific">Ambrosia artemisiifolia</name>
    <name type="common">Common ragweed</name>
    <dbReference type="NCBI Taxonomy" id="4212"/>
    <lineage>
        <taxon>Eukaryota</taxon>
        <taxon>Viridiplantae</taxon>
        <taxon>Streptophyta</taxon>
        <taxon>Embryophyta</taxon>
        <taxon>Tracheophyta</taxon>
        <taxon>Spermatophyta</taxon>
        <taxon>Magnoliopsida</taxon>
        <taxon>eudicotyledons</taxon>
        <taxon>Gunneridae</taxon>
        <taxon>Pentapetalae</taxon>
        <taxon>asterids</taxon>
        <taxon>campanulids</taxon>
        <taxon>Asterales</taxon>
        <taxon>Asteraceae</taxon>
        <taxon>Asteroideae</taxon>
        <taxon>Heliantheae alliance</taxon>
        <taxon>Heliantheae</taxon>
        <taxon>Ambrosia</taxon>
    </lineage>
</organism>
<feature type="region of interest" description="Disordered" evidence="1">
    <location>
        <begin position="1"/>
        <end position="69"/>
    </location>
</feature>
<reference evidence="2" key="1">
    <citation type="submission" date="2022-06" db="EMBL/GenBank/DDBJ databases">
        <title>Uncovering the hologenomic basis of an extraordinary plant invasion.</title>
        <authorList>
            <person name="Bieker V.C."/>
            <person name="Martin M.D."/>
            <person name="Gilbert T."/>
            <person name="Hodgins K."/>
            <person name="Battlay P."/>
            <person name="Petersen B."/>
            <person name="Wilson J."/>
        </authorList>
    </citation>
    <scope>NUCLEOTIDE SEQUENCE</scope>
    <source>
        <strain evidence="2">AA19_3_7</strain>
        <tissue evidence="2">Leaf</tissue>
    </source>
</reference>
<protein>
    <submittedName>
        <fullName evidence="2">Uncharacterized protein</fullName>
    </submittedName>
</protein>
<evidence type="ECO:0000313" key="2">
    <source>
        <dbReference type="EMBL" id="KAI7743076.1"/>
    </source>
</evidence>
<dbReference type="Proteomes" id="UP001206925">
    <property type="component" value="Unassembled WGS sequence"/>
</dbReference>
<evidence type="ECO:0000256" key="1">
    <source>
        <dbReference type="SAM" id="MobiDB-lite"/>
    </source>
</evidence>
<comment type="caution">
    <text evidence="2">The sequence shown here is derived from an EMBL/GenBank/DDBJ whole genome shotgun (WGS) entry which is preliminary data.</text>
</comment>
<dbReference type="EMBL" id="JAMZMK010007815">
    <property type="protein sequence ID" value="KAI7743076.1"/>
    <property type="molecule type" value="Genomic_DNA"/>
</dbReference>